<dbReference type="SUPFAM" id="SSF56801">
    <property type="entry name" value="Acetyl-CoA synthetase-like"/>
    <property type="match status" value="1"/>
</dbReference>
<dbReference type="Pfam" id="PF13193">
    <property type="entry name" value="AMP-binding_C"/>
    <property type="match status" value="1"/>
</dbReference>
<dbReference type="PANTHER" id="PTHR45527:SF1">
    <property type="entry name" value="FATTY ACID SYNTHASE"/>
    <property type="match status" value="1"/>
</dbReference>
<dbReference type="RefSeq" id="WP_377861182.1">
    <property type="nucleotide sequence ID" value="NZ_JBHLZU010000032.1"/>
</dbReference>
<dbReference type="InterPro" id="IPR042099">
    <property type="entry name" value="ANL_N_sf"/>
</dbReference>
<accession>A0ABV6A713</accession>
<dbReference type="Pfam" id="PF00501">
    <property type="entry name" value="AMP-binding"/>
    <property type="match status" value="1"/>
</dbReference>
<dbReference type="InterPro" id="IPR045851">
    <property type="entry name" value="AMP-bd_C_sf"/>
</dbReference>
<sequence>MPTASFLESFVTWSRVRPLAPALRWGERSVTYRELAEEVRRLREWVAAGPLPPGGPVCVLARKSPKAIALVLACLGEGHRVLLPPRDLGRSTVDELSARSACGHVIETDGAELWVRAVPGGHEGAAEPGLLLTTSGSTGVPKIVPLSTGGVDRFLAWARTRFGLGPGGTTLSYAPLNFDLSLLDVWASLSAGGAVELVDADQAIDGRHLRSVLERGEITVVQAVPLCYRLLADAVAPGTGFPSVRHVIFTGEAMPERLLARTRSLFPAATSYNLYGCTETNDSFLYEVPPGDPPGPLPIGHPIAGVETRIVAGELWVSTPFQAEGYLDPGLTGDRWVTAPDGTRFFRTGDLVHRDERGRVVLTGRADFQVKVRGVRTSLPEVERVIEAHPDVAEAVVLAVPDDLAGHRLHAVVRPTPDSGLHSLELRRHCAAHLARTAIPDHIDLVGTPLPRTSTGKVDRSRLLPTAQGRT</sequence>
<proteinExistence type="predicted"/>
<dbReference type="InterPro" id="IPR025110">
    <property type="entry name" value="AMP-bd_C"/>
</dbReference>
<dbReference type="Gene3D" id="3.40.50.12780">
    <property type="entry name" value="N-terminal domain of ligase-like"/>
    <property type="match status" value="1"/>
</dbReference>
<dbReference type="PROSITE" id="PS00455">
    <property type="entry name" value="AMP_BINDING"/>
    <property type="match status" value="1"/>
</dbReference>
<evidence type="ECO:0000313" key="4">
    <source>
        <dbReference type="EMBL" id="MFB9908960.1"/>
    </source>
</evidence>
<organism evidence="4 5">
    <name type="scientific">Allokutzneria oryzae</name>
    <dbReference type="NCBI Taxonomy" id="1378989"/>
    <lineage>
        <taxon>Bacteria</taxon>
        <taxon>Bacillati</taxon>
        <taxon>Actinomycetota</taxon>
        <taxon>Actinomycetes</taxon>
        <taxon>Pseudonocardiales</taxon>
        <taxon>Pseudonocardiaceae</taxon>
        <taxon>Allokutzneria</taxon>
    </lineage>
</organism>
<dbReference type="InterPro" id="IPR020845">
    <property type="entry name" value="AMP-binding_CS"/>
</dbReference>
<evidence type="ECO:0000313" key="5">
    <source>
        <dbReference type="Proteomes" id="UP001589693"/>
    </source>
</evidence>
<dbReference type="PANTHER" id="PTHR45527">
    <property type="entry name" value="NONRIBOSOMAL PEPTIDE SYNTHETASE"/>
    <property type="match status" value="1"/>
</dbReference>
<feature type="domain" description="AMP-dependent synthetase/ligase" evidence="2">
    <location>
        <begin position="130"/>
        <end position="327"/>
    </location>
</feature>
<evidence type="ECO:0000256" key="1">
    <source>
        <dbReference type="SAM" id="MobiDB-lite"/>
    </source>
</evidence>
<comment type="caution">
    <text evidence="4">The sequence shown here is derived from an EMBL/GenBank/DDBJ whole genome shotgun (WGS) entry which is preliminary data.</text>
</comment>
<dbReference type="InterPro" id="IPR000873">
    <property type="entry name" value="AMP-dep_synth/lig_dom"/>
</dbReference>
<dbReference type="Gene3D" id="3.30.300.30">
    <property type="match status" value="1"/>
</dbReference>
<dbReference type="EMBL" id="JBHLZU010000032">
    <property type="protein sequence ID" value="MFB9908960.1"/>
    <property type="molecule type" value="Genomic_DNA"/>
</dbReference>
<keyword evidence="5" id="KW-1185">Reference proteome</keyword>
<gene>
    <name evidence="4" type="ORF">ACFFQA_33905</name>
</gene>
<feature type="domain" description="AMP-binding enzyme C-terminal" evidence="3">
    <location>
        <begin position="381"/>
        <end position="457"/>
    </location>
</feature>
<evidence type="ECO:0000259" key="3">
    <source>
        <dbReference type="Pfam" id="PF13193"/>
    </source>
</evidence>
<dbReference type="Proteomes" id="UP001589693">
    <property type="component" value="Unassembled WGS sequence"/>
</dbReference>
<feature type="region of interest" description="Disordered" evidence="1">
    <location>
        <begin position="448"/>
        <end position="471"/>
    </location>
</feature>
<protein>
    <submittedName>
        <fullName evidence="4">AMP-binding protein</fullName>
    </submittedName>
</protein>
<reference evidence="4 5" key="1">
    <citation type="submission" date="2024-09" db="EMBL/GenBank/DDBJ databases">
        <authorList>
            <person name="Sun Q."/>
            <person name="Mori K."/>
        </authorList>
    </citation>
    <scope>NUCLEOTIDE SEQUENCE [LARGE SCALE GENOMIC DNA]</scope>
    <source>
        <strain evidence="4 5">TBRC 7907</strain>
    </source>
</reference>
<evidence type="ECO:0000259" key="2">
    <source>
        <dbReference type="Pfam" id="PF00501"/>
    </source>
</evidence>
<name>A0ABV6A713_9PSEU</name>